<organism evidence="1 2">
    <name type="scientific">Levilactobacillus brevis</name>
    <name type="common">Lactobacillus brevis</name>
    <dbReference type="NCBI Taxonomy" id="1580"/>
    <lineage>
        <taxon>Bacteria</taxon>
        <taxon>Bacillati</taxon>
        <taxon>Bacillota</taxon>
        <taxon>Bacilli</taxon>
        <taxon>Lactobacillales</taxon>
        <taxon>Lactobacillaceae</taxon>
        <taxon>Levilactobacillus</taxon>
    </lineage>
</organism>
<dbReference type="EMBL" id="JAERKF010000018">
    <property type="protein sequence ID" value="MBS1011593.1"/>
    <property type="molecule type" value="Genomic_DNA"/>
</dbReference>
<evidence type="ECO:0000313" key="2">
    <source>
        <dbReference type="Proteomes" id="UP000676478"/>
    </source>
</evidence>
<gene>
    <name evidence="1" type="ORF">JK167_12250</name>
</gene>
<dbReference type="AlphaFoldDB" id="A0AA41ERK7"/>
<accession>A0AA41ERK7</accession>
<evidence type="ECO:0000313" key="1">
    <source>
        <dbReference type="EMBL" id="MBS1011593.1"/>
    </source>
</evidence>
<dbReference type="RefSeq" id="WP_085769694.1">
    <property type="nucleotide sequence ID" value="NZ_CAKMBG010000010.1"/>
</dbReference>
<dbReference type="Proteomes" id="UP000676478">
    <property type="component" value="Unassembled WGS sequence"/>
</dbReference>
<reference evidence="1" key="1">
    <citation type="submission" date="2020-12" db="EMBL/GenBank/DDBJ databases">
        <authorList>
            <person name="Mcmullen J.G."/>
        </authorList>
    </citation>
    <scope>NUCLEOTIDE SEQUENCE</scope>
    <source>
        <strain evidence="1">Dm-2019-70</strain>
    </source>
</reference>
<name>A0AA41ERK7_LEVBR</name>
<proteinExistence type="predicted"/>
<sequence length="67" mass="7422">MKKEMENVPCVVVHPANDPDFDGSMLNSKEWDRIVVVTDEGKKVAEISTDDATPATGYLVKLYPNVN</sequence>
<reference evidence="1" key="2">
    <citation type="submission" date="2022-09" db="EMBL/GenBank/DDBJ databases">
        <title>Genome-inferred correspondence between phylogeny and metabolic traits in the wild Drosophila gut microbiome.</title>
        <authorList>
            <person name="Bueno E."/>
            <person name="Blow F."/>
            <person name="Douglas A.E."/>
        </authorList>
    </citation>
    <scope>NUCLEOTIDE SEQUENCE</scope>
    <source>
        <strain evidence="1">Dm-2019-70</strain>
    </source>
</reference>
<comment type="caution">
    <text evidence="1">The sequence shown here is derived from an EMBL/GenBank/DDBJ whole genome shotgun (WGS) entry which is preliminary data.</text>
</comment>
<protein>
    <submittedName>
        <fullName evidence="1">Uncharacterized protein</fullName>
    </submittedName>
</protein>